<name>A0A8H5MCB3_9AGAR</name>
<dbReference type="Proteomes" id="UP000518752">
    <property type="component" value="Unassembled WGS sequence"/>
</dbReference>
<gene>
    <name evidence="2" type="ORF">D9757_003541</name>
</gene>
<proteinExistence type="predicted"/>
<feature type="compositionally biased region" description="Low complexity" evidence="1">
    <location>
        <begin position="8"/>
        <end position="20"/>
    </location>
</feature>
<evidence type="ECO:0000313" key="3">
    <source>
        <dbReference type="Proteomes" id="UP000518752"/>
    </source>
</evidence>
<sequence>MSGPQLPPYSSTRSPPSYSLYNLDGEETLAHTPRFHSLSHPTGTFTKHVGEITILLSEQDRDADIPSYGRQGILGGSIDFDASLKVEDVMEVILKVEGRIKLTISGSNAVTKTVRTVDDQYKLWSSHLSAGSVAVCPRSIEFSAILPPNFKDEDGREFSLPPSYEVNFTGISGLYVKCVYSLRAIVKTHGPLWDHKRIVSTPFIYRPRKRPPQPIIPTGFLSTVKILPEEWYQTVSVLKARPRTKLEPIDASLFIPAVRSFGLRDHIPYHVQLSGPITSLKEFYSHAEYASNAPPSTHNRSNNLMVTMSISIRRQVRVEVKGQCMWKSIAIANGVFTALPPSFDSDPSLQDPTQHLSIDWEGHVQCRDNVRVGHFDSGTISTLDFMVLSIITKPNQGAFESLQMIVPIHLVTDTWVEH</sequence>
<feature type="region of interest" description="Disordered" evidence="1">
    <location>
        <begin position="1"/>
        <end position="20"/>
    </location>
</feature>
<evidence type="ECO:0000256" key="1">
    <source>
        <dbReference type="SAM" id="MobiDB-lite"/>
    </source>
</evidence>
<organism evidence="2 3">
    <name type="scientific">Collybiopsis confluens</name>
    <dbReference type="NCBI Taxonomy" id="2823264"/>
    <lineage>
        <taxon>Eukaryota</taxon>
        <taxon>Fungi</taxon>
        <taxon>Dikarya</taxon>
        <taxon>Basidiomycota</taxon>
        <taxon>Agaricomycotina</taxon>
        <taxon>Agaricomycetes</taxon>
        <taxon>Agaricomycetidae</taxon>
        <taxon>Agaricales</taxon>
        <taxon>Marasmiineae</taxon>
        <taxon>Omphalotaceae</taxon>
        <taxon>Collybiopsis</taxon>
    </lineage>
</organism>
<dbReference type="AlphaFoldDB" id="A0A8H5MCB3"/>
<keyword evidence="3" id="KW-1185">Reference proteome</keyword>
<dbReference type="EMBL" id="JAACJN010000023">
    <property type="protein sequence ID" value="KAF5389225.1"/>
    <property type="molecule type" value="Genomic_DNA"/>
</dbReference>
<comment type="caution">
    <text evidence="2">The sequence shown here is derived from an EMBL/GenBank/DDBJ whole genome shotgun (WGS) entry which is preliminary data.</text>
</comment>
<reference evidence="2 3" key="1">
    <citation type="journal article" date="2020" name="ISME J.">
        <title>Uncovering the hidden diversity of litter-decomposition mechanisms in mushroom-forming fungi.</title>
        <authorList>
            <person name="Floudas D."/>
            <person name="Bentzer J."/>
            <person name="Ahren D."/>
            <person name="Johansson T."/>
            <person name="Persson P."/>
            <person name="Tunlid A."/>
        </authorList>
    </citation>
    <scope>NUCLEOTIDE SEQUENCE [LARGE SCALE GENOMIC DNA]</scope>
    <source>
        <strain evidence="2 3">CBS 406.79</strain>
    </source>
</reference>
<protein>
    <submittedName>
        <fullName evidence="2">Uncharacterized protein</fullName>
    </submittedName>
</protein>
<evidence type="ECO:0000313" key="2">
    <source>
        <dbReference type="EMBL" id="KAF5389225.1"/>
    </source>
</evidence>
<dbReference type="OrthoDB" id="3252135at2759"/>
<accession>A0A8H5MCB3</accession>